<dbReference type="Gene3D" id="3.30.420.10">
    <property type="entry name" value="Ribonuclease H-like superfamily/Ribonuclease H"/>
    <property type="match status" value="1"/>
</dbReference>
<dbReference type="PANTHER" id="PTHR46060:SF1">
    <property type="entry name" value="MARINER MOS1 TRANSPOSASE-LIKE PROTEIN"/>
    <property type="match status" value="1"/>
</dbReference>
<dbReference type="InterPro" id="IPR036397">
    <property type="entry name" value="RNaseH_sf"/>
</dbReference>
<proteinExistence type="predicted"/>
<keyword evidence="2" id="KW-1185">Reference proteome</keyword>
<dbReference type="AlphaFoldDB" id="A0A4C1WNA7"/>
<protein>
    <submittedName>
        <fullName evidence="1">Mariner Mos1 transposase</fullName>
    </submittedName>
</protein>
<reference evidence="1 2" key="1">
    <citation type="journal article" date="2019" name="Commun. Biol.">
        <title>The bagworm genome reveals a unique fibroin gene that provides high tensile strength.</title>
        <authorList>
            <person name="Kono N."/>
            <person name="Nakamura H."/>
            <person name="Ohtoshi R."/>
            <person name="Tomita M."/>
            <person name="Numata K."/>
            <person name="Arakawa K."/>
        </authorList>
    </citation>
    <scope>NUCLEOTIDE SEQUENCE [LARGE SCALE GENOMIC DNA]</scope>
</reference>
<dbReference type="InterPro" id="IPR052709">
    <property type="entry name" value="Transposase-MT_Hybrid"/>
</dbReference>
<gene>
    <name evidence="1" type="ORF">EVAR_42791_1</name>
</gene>
<dbReference type="Proteomes" id="UP000299102">
    <property type="component" value="Unassembled WGS sequence"/>
</dbReference>
<dbReference type="PANTHER" id="PTHR46060">
    <property type="entry name" value="MARINER MOS1 TRANSPOSASE-LIKE PROTEIN"/>
    <property type="match status" value="1"/>
</dbReference>
<dbReference type="EMBL" id="BGZK01000584">
    <property type="protein sequence ID" value="GBP51607.1"/>
    <property type="molecule type" value="Genomic_DNA"/>
</dbReference>
<accession>A0A4C1WNA7</accession>
<organism evidence="1 2">
    <name type="scientific">Eumeta variegata</name>
    <name type="common">Bagworm moth</name>
    <name type="synonym">Eumeta japonica</name>
    <dbReference type="NCBI Taxonomy" id="151549"/>
    <lineage>
        <taxon>Eukaryota</taxon>
        <taxon>Metazoa</taxon>
        <taxon>Ecdysozoa</taxon>
        <taxon>Arthropoda</taxon>
        <taxon>Hexapoda</taxon>
        <taxon>Insecta</taxon>
        <taxon>Pterygota</taxon>
        <taxon>Neoptera</taxon>
        <taxon>Endopterygota</taxon>
        <taxon>Lepidoptera</taxon>
        <taxon>Glossata</taxon>
        <taxon>Ditrysia</taxon>
        <taxon>Tineoidea</taxon>
        <taxon>Psychidae</taxon>
        <taxon>Oiketicinae</taxon>
        <taxon>Eumeta</taxon>
    </lineage>
</organism>
<sequence length="109" mass="12702">MRHKPNAQADRPSLSRVLRSSLHARLKRNVTMSQPYSGFGENYLKALDWEVLPHPPYSPDSAPSDYHVFRSMAHALWEQWFTYKDTKNCVDSWITSKDRVLQTWNPNAA</sequence>
<dbReference type="GO" id="GO:0003676">
    <property type="term" value="F:nucleic acid binding"/>
    <property type="evidence" value="ECO:0007669"/>
    <property type="project" value="InterPro"/>
</dbReference>
<evidence type="ECO:0000313" key="2">
    <source>
        <dbReference type="Proteomes" id="UP000299102"/>
    </source>
</evidence>
<name>A0A4C1WNA7_EUMVA</name>
<comment type="caution">
    <text evidence="1">The sequence shown here is derived from an EMBL/GenBank/DDBJ whole genome shotgun (WGS) entry which is preliminary data.</text>
</comment>
<evidence type="ECO:0000313" key="1">
    <source>
        <dbReference type="EMBL" id="GBP51607.1"/>
    </source>
</evidence>